<dbReference type="InterPro" id="IPR039575">
    <property type="entry name" value="P3H"/>
</dbReference>
<gene>
    <name evidence="2" type="ORF">LZC94_01215</name>
</gene>
<dbReference type="EMBL" id="CP089984">
    <property type="protein sequence ID" value="WXB15899.1"/>
    <property type="molecule type" value="Genomic_DNA"/>
</dbReference>
<evidence type="ECO:0000313" key="2">
    <source>
        <dbReference type="EMBL" id="WXB15899.1"/>
    </source>
</evidence>
<organism evidence="2 3">
    <name type="scientific">Pendulispora albinea</name>
    <dbReference type="NCBI Taxonomy" id="2741071"/>
    <lineage>
        <taxon>Bacteria</taxon>
        <taxon>Pseudomonadati</taxon>
        <taxon>Myxococcota</taxon>
        <taxon>Myxococcia</taxon>
        <taxon>Myxococcales</taxon>
        <taxon>Sorangiineae</taxon>
        <taxon>Pendulisporaceae</taxon>
        <taxon>Pendulispora</taxon>
    </lineage>
</organism>
<sequence>MIHFFDANIEKYGSAHRQNEWSHRTIGDYALSAKADRDVLRLLNRVKFHVMDAIREFFGVRFIYPQASQLVIWPEGSEQPEHVDTYFPDTSFSAILYLNENFEGGETFFIDPAHRILPQVGALLAFDGATLEHGVGRVTRGTRYTNAMWFTGNIRSVGP</sequence>
<dbReference type="PROSITE" id="PS51471">
    <property type="entry name" value="FE2OG_OXY"/>
    <property type="match status" value="1"/>
</dbReference>
<dbReference type="RefSeq" id="WP_394825533.1">
    <property type="nucleotide sequence ID" value="NZ_CP089984.1"/>
</dbReference>
<evidence type="ECO:0000313" key="3">
    <source>
        <dbReference type="Proteomes" id="UP001370348"/>
    </source>
</evidence>
<feature type="domain" description="Fe2OG dioxygenase" evidence="1">
    <location>
        <begin position="61"/>
        <end position="152"/>
    </location>
</feature>
<reference evidence="2 3" key="1">
    <citation type="submission" date="2021-12" db="EMBL/GenBank/DDBJ databases">
        <title>Discovery of the Pendulisporaceae a myxobacterial family with distinct sporulation behavior and unique specialized metabolism.</title>
        <authorList>
            <person name="Garcia R."/>
            <person name="Popoff A."/>
            <person name="Bader C.D."/>
            <person name="Loehr J."/>
            <person name="Walesch S."/>
            <person name="Walt C."/>
            <person name="Boldt J."/>
            <person name="Bunk B."/>
            <person name="Haeckl F.J.F.P.J."/>
            <person name="Gunesch A.P."/>
            <person name="Birkelbach J."/>
            <person name="Nuebel U."/>
            <person name="Pietschmann T."/>
            <person name="Bach T."/>
            <person name="Mueller R."/>
        </authorList>
    </citation>
    <scope>NUCLEOTIDE SEQUENCE [LARGE SCALE GENOMIC DNA]</scope>
    <source>
        <strain evidence="2 3">MSr11954</strain>
    </source>
</reference>
<dbReference type="PANTHER" id="PTHR14049:SF9">
    <property type="entry name" value="PROCOLLAGEN-PROLINE 3-DIOXYGENASE"/>
    <property type="match status" value="1"/>
</dbReference>
<accession>A0ABZ2M265</accession>
<dbReference type="Gene3D" id="2.60.120.620">
    <property type="entry name" value="q2cbj1_9rhob like domain"/>
    <property type="match status" value="1"/>
</dbReference>
<dbReference type="Proteomes" id="UP001370348">
    <property type="component" value="Chromosome"/>
</dbReference>
<proteinExistence type="predicted"/>
<dbReference type="PANTHER" id="PTHR14049">
    <property type="entry name" value="LEPRECAN 1"/>
    <property type="match status" value="1"/>
</dbReference>
<evidence type="ECO:0000259" key="1">
    <source>
        <dbReference type="PROSITE" id="PS51471"/>
    </source>
</evidence>
<protein>
    <submittedName>
        <fullName evidence="2">2OG-Fe(II) oxygenase</fullName>
    </submittedName>
</protein>
<keyword evidence="3" id="KW-1185">Reference proteome</keyword>
<name>A0ABZ2M265_9BACT</name>
<dbReference type="InterPro" id="IPR005123">
    <property type="entry name" value="Oxoglu/Fe-dep_dioxygenase_dom"/>
</dbReference>